<feature type="signal peptide" evidence="1">
    <location>
        <begin position="1"/>
        <end position="18"/>
    </location>
</feature>
<gene>
    <name evidence="3" type="ORF">AS359_03680</name>
    <name evidence="2" type="ORF">B5M06_07705</name>
</gene>
<organism evidence="3 4">
    <name type="scientific">Comamonas kerstersii</name>
    <dbReference type="NCBI Taxonomy" id="225992"/>
    <lineage>
        <taxon>Bacteria</taxon>
        <taxon>Pseudomonadati</taxon>
        <taxon>Pseudomonadota</taxon>
        <taxon>Betaproteobacteria</taxon>
        <taxon>Burkholderiales</taxon>
        <taxon>Comamonadaceae</taxon>
        <taxon>Comamonas</taxon>
    </lineage>
</organism>
<evidence type="ECO:0000313" key="4">
    <source>
        <dbReference type="Proteomes" id="UP000053300"/>
    </source>
</evidence>
<dbReference type="EMBL" id="CP020121">
    <property type="protein sequence ID" value="AQZ98158.1"/>
    <property type="molecule type" value="Genomic_DNA"/>
</dbReference>
<dbReference type="Proteomes" id="UP000053300">
    <property type="component" value="Unassembled WGS sequence"/>
</dbReference>
<dbReference type="STRING" id="225992.B5M06_07705"/>
<dbReference type="OrthoDB" id="5296580at2"/>
<name>A0A0W7Z042_9BURK</name>
<dbReference type="InterPro" id="IPR007446">
    <property type="entry name" value="PilP"/>
</dbReference>
<accession>A0A1V3TL45</accession>
<dbReference type="Pfam" id="PF04351">
    <property type="entry name" value="PilP"/>
    <property type="match status" value="1"/>
</dbReference>
<protein>
    <submittedName>
        <fullName evidence="3">Pilus assembly protein PilP</fullName>
    </submittedName>
</protein>
<evidence type="ECO:0000313" key="3">
    <source>
        <dbReference type="EMBL" id="KUF40624.1"/>
    </source>
</evidence>
<proteinExistence type="predicted"/>
<dbReference type="GeneID" id="83039206"/>
<reference evidence="3 4" key="1">
    <citation type="submission" date="2015-12" db="EMBL/GenBank/DDBJ databases">
        <title>Complete genome sequence of a multi-drug resistant strain Acidovorax sp. 12322-1.</title>
        <authorList>
            <person name="Ming D."/>
            <person name="Wang M."/>
            <person name="Hu S."/>
            <person name="Zhou Y."/>
            <person name="Jiang T."/>
        </authorList>
    </citation>
    <scope>NUCLEOTIDE SEQUENCE [LARGE SCALE GENOMIC DNA]</scope>
    <source>
        <strain evidence="3 4">12322-1</strain>
    </source>
</reference>
<dbReference type="PIRSF" id="PIRSF016481">
    <property type="entry name" value="Pilus_assembly_PilP"/>
    <property type="match status" value="1"/>
</dbReference>
<dbReference type="RefSeq" id="WP_054067321.1">
    <property type="nucleotide sequence ID" value="NZ_CATYED010000037.1"/>
</dbReference>
<sequence length="181" mass="20385">MMRGKTIFLALLASSMLAGCFGSEHEDLHEWIGVQKSMAKPRVQPLKEPSVFLPQAYEASTEMDPFNMLKLTQVLRRETEKNTANTALLTAEQNRRKEELESYPLDSVTMVGSLKKGNQRIALLRVNQLIYQVGVGNYLGQNYGRIVQIEENSIKLREVVQDAAGDWVERMATLDLQEGGN</sequence>
<dbReference type="AlphaFoldDB" id="A0A0W7Z042"/>
<evidence type="ECO:0000313" key="2">
    <source>
        <dbReference type="EMBL" id="AQZ98158.1"/>
    </source>
</evidence>
<dbReference type="Gene3D" id="2.30.30.830">
    <property type="match status" value="1"/>
</dbReference>
<accession>A0A1V0BDX1</accession>
<accession>A0A0W7Z042</accession>
<evidence type="ECO:0000313" key="5">
    <source>
        <dbReference type="Proteomes" id="UP000242792"/>
    </source>
</evidence>
<keyword evidence="4" id="KW-1185">Reference proteome</keyword>
<dbReference type="KEGG" id="cke:B5M06_07705"/>
<dbReference type="Proteomes" id="UP000242792">
    <property type="component" value="Chromosome"/>
</dbReference>
<dbReference type="EMBL" id="LPXH01000027">
    <property type="protein sequence ID" value="KUF40624.1"/>
    <property type="molecule type" value="Genomic_DNA"/>
</dbReference>
<reference evidence="2 5" key="2">
    <citation type="submission" date="2017-03" db="EMBL/GenBank/DDBJ databases">
        <title>Rapid Whole Genome Sequencing of Comamonas kerstersii Causing Continuous ambulatory Peritoneal Dialysis-Associated Peritonitis.</title>
        <authorList>
            <person name="Zheng B."/>
        </authorList>
    </citation>
    <scope>NUCLEOTIDE SEQUENCE [LARGE SCALE GENOMIC DNA]</scope>
    <source>
        <strain evidence="2 5">8943</strain>
    </source>
</reference>
<keyword evidence="1" id="KW-0732">Signal</keyword>
<feature type="chain" id="PRO_5036299341" evidence="1">
    <location>
        <begin position="19"/>
        <end position="181"/>
    </location>
</feature>
<dbReference type="PROSITE" id="PS51257">
    <property type="entry name" value="PROKAR_LIPOPROTEIN"/>
    <property type="match status" value="1"/>
</dbReference>
<evidence type="ECO:0000256" key="1">
    <source>
        <dbReference type="SAM" id="SignalP"/>
    </source>
</evidence>